<proteinExistence type="predicted"/>
<dbReference type="STRING" id="2064.TR51_06685"/>
<evidence type="ECO:0000256" key="1">
    <source>
        <dbReference type="SAM" id="MobiDB-lite"/>
    </source>
</evidence>
<dbReference type="RefSeq" id="WP_043908844.1">
    <property type="nucleotide sequence ID" value="NZ_JXZB01000001.1"/>
</dbReference>
<organism evidence="2 3">
    <name type="scientific">Kitasatospora griseola</name>
    <name type="common">Streptomyces griseolosporeus</name>
    <dbReference type="NCBI Taxonomy" id="2064"/>
    <lineage>
        <taxon>Bacteria</taxon>
        <taxon>Bacillati</taxon>
        <taxon>Actinomycetota</taxon>
        <taxon>Actinomycetes</taxon>
        <taxon>Kitasatosporales</taxon>
        <taxon>Streptomycetaceae</taxon>
        <taxon>Kitasatospora</taxon>
    </lineage>
</organism>
<dbReference type="OrthoDB" id="3304698at2"/>
<dbReference type="Proteomes" id="UP000032066">
    <property type="component" value="Unassembled WGS sequence"/>
</dbReference>
<keyword evidence="3" id="KW-1185">Reference proteome</keyword>
<protein>
    <submittedName>
        <fullName evidence="2">Uncharacterized protein</fullName>
    </submittedName>
</protein>
<comment type="caution">
    <text evidence="2">The sequence shown here is derived from an EMBL/GenBank/DDBJ whole genome shotgun (WGS) entry which is preliminary data.</text>
</comment>
<accession>A0A0D0Q3C7</accession>
<feature type="region of interest" description="Disordered" evidence="1">
    <location>
        <begin position="61"/>
        <end position="81"/>
    </location>
</feature>
<dbReference type="PATRIC" id="fig|2064.6.peg.1468"/>
<sequence length="743" mass="77120">MSRVHIAPLAAGWQRRLGGQAGPLGPVSAGSGESPTGQPLLVELFVDGLWTDITPYVMTRDGSGSVSIARGQPDEGASLDPARCTFQLNNRDGRFSPRNPSSPYFGKLGRNQPLRVSVPSGNDRSYRFWGEVASWPQRWDTTGVDVWVDLDAAGPLRRLGQGQAQIGSTLYVALAGGETVNQVVAYWPCEDSSTSTSIASATAGVQDLTINGSPSLGSFTSFACSAPLPVMHASGTFTGIIPAYPAPVATMLRFLIAIPSTGAGNNTALCFVNSTGSVKAWDVYYSTAGGGTLGLRGRDATGYIVYDSGASGFALDGQLAQVSMELVQNGPDINCALNVMIIGQSGIAGPSGTASSQTVGSLTYIAIGGASVDTAVGHVRIQTSSAAPTDQFDLQQQLVAYAGETAADRISRLCGLVGADFELIGSASDTVAMGVQTSTTVLDLVEEAALADGGKLFERTSAAGLGYRTRVSMENQSAGLTLSYAAANLAQVPTPVDDDQYTRNDITASRKGGSSARATLTEGPMSVLPPPAGVGRYDTTVALNVQSDDSLADQAGWRMHLGTTDEARFPQISVNLAHPSFTASSTLRSAALALKSGDRLAITDMPAWSPNDVSQLVLGWAESIDHFQHRITFNCQPESPYRTAVLDSATYGRLDTGGSSVAVAAGPSDTSVLVATLAGPLWTTSPGDFPFDVVMGGEQVAVTNIVGATSPQTFTVTRSVNGVTKTLPVGADVRLAQPMILAL</sequence>
<evidence type="ECO:0000313" key="3">
    <source>
        <dbReference type="Proteomes" id="UP000032066"/>
    </source>
</evidence>
<feature type="region of interest" description="Disordered" evidence="1">
    <location>
        <begin position="496"/>
        <end position="531"/>
    </location>
</feature>
<evidence type="ECO:0000313" key="2">
    <source>
        <dbReference type="EMBL" id="KIQ67062.1"/>
    </source>
</evidence>
<reference evidence="2 3" key="1">
    <citation type="submission" date="2015-02" db="EMBL/GenBank/DDBJ databases">
        <title>Draft genome sequence of Kitasatospora griseola MF730-N6, a bafilomycin, terpentecin and satosporin producer.</title>
        <authorList>
            <person name="Arens J.C."/>
            <person name="Haltli B."/>
            <person name="Kerr R.G."/>
        </authorList>
    </citation>
    <scope>NUCLEOTIDE SEQUENCE [LARGE SCALE GENOMIC DNA]</scope>
    <source>
        <strain evidence="2 3">MF730-N6</strain>
    </source>
</reference>
<feature type="region of interest" description="Disordered" evidence="1">
    <location>
        <begin position="91"/>
        <end position="110"/>
    </location>
</feature>
<dbReference type="AlphaFoldDB" id="A0A0D0Q3C7"/>
<gene>
    <name evidence="2" type="ORF">TR51_06685</name>
</gene>
<name>A0A0D0Q3C7_KITGR</name>
<dbReference type="EMBL" id="JXZB01000001">
    <property type="protein sequence ID" value="KIQ67062.1"/>
    <property type="molecule type" value="Genomic_DNA"/>
</dbReference>